<reference evidence="6 7" key="1">
    <citation type="submission" date="2019-10" db="EMBL/GenBank/DDBJ databases">
        <authorList>
            <person name="Blom J."/>
        </authorList>
    </citation>
    <scope>NUCLEOTIDE SEQUENCE [LARGE SCALE GENOMIC DNA]</scope>
    <source>
        <strain evidence="6 7">ES3154-GLU</strain>
    </source>
</reference>
<evidence type="ECO:0000259" key="5">
    <source>
        <dbReference type="PROSITE" id="PS50931"/>
    </source>
</evidence>
<dbReference type="RefSeq" id="WP_156683057.1">
    <property type="nucleotide sequence ID" value="NZ_CABWIB010000001.1"/>
</dbReference>
<sequence>MDLNALKVYYEVCKTRSFTKASENLFISQSAVSIQIKKLETSLDIKLIERDSKNFKLTLAGKKVYKITKDIFKKVTRVENEVKRIVDDKESKLIIGASHIIGEPLLPRILKDYIGKNKGVSFDIYVKNTNSLINKLKDAEIDLVLTEEEILEDADLKVIYTEEYPFIVAAPNFVKKYDDLKDIFLLRRDNIRASYYIDKFENLVGFKNKNEMIVNGSIETIKNMVSMGLGYAVLPYYSAYDKLEKKEFKILHKFKETDSKFQIIYLKDNFDNALLNDFILYLKEEDITKPLRGE</sequence>
<keyword evidence="2" id="KW-0805">Transcription regulation</keyword>
<protein>
    <recommendedName>
        <fullName evidence="5">HTH lysR-type domain-containing protein</fullName>
    </recommendedName>
</protein>
<organism evidence="6 7">
    <name type="scientific">Oceanivirga miroungae</name>
    <dbReference type="NCBI Taxonomy" id="1130046"/>
    <lineage>
        <taxon>Bacteria</taxon>
        <taxon>Fusobacteriati</taxon>
        <taxon>Fusobacteriota</taxon>
        <taxon>Fusobacteriia</taxon>
        <taxon>Fusobacteriales</taxon>
        <taxon>Leptotrichiaceae</taxon>
        <taxon>Oceanivirga</taxon>
    </lineage>
</organism>
<evidence type="ECO:0000256" key="4">
    <source>
        <dbReference type="ARBA" id="ARBA00023163"/>
    </source>
</evidence>
<dbReference type="PROSITE" id="PS50931">
    <property type="entry name" value="HTH_LYSR"/>
    <property type="match status" value="1"/>
</dbReference>
<evidence type="ECO:0000313" key="6">
    <source>
        <dbReference type="EMBL" id="VWL85025.1"/>
    </source>
</evidence>
<dbReference type="Pfam" id="PF03466">
    <property type="entry name" value="LysR_substrate"/>
    <property type="match status" value="1"/>
</dbReference>
<dbReference type="InterPro" id="IPR000847">
    <property type="entry name" value="LysR_HTH_N"/>
</dbReference>
<dbReference type="InterPro" id="IPR036388">
    <property type="entry name" value="WH-like_DNA-bd_sf"/>
</dbReference>
<keyword evidence="7" id="KW-1185">Reference proteome</keyword>
<dbReference type="GO" id="GO:0000976">
    <property type="term" value="F:transcription cis-regulatory region binding"/>
    <property type="evidence" value="ECO:0007669"/>
    <property type="project" value="TreeGrafter"/>
</dbReference>
<name>A0A6I8M6F5_9FUSO</name>
<dbReference type="InterPro" id="IPR005119">
    <property type="entry name" value="LysR_subst-bd"/>
</dbReference>
<dbReference type="PANTHER" id="PTHR30126:SF64">
    <property type="entry name" value="HTH-TYPE TRANSCRIPTIONAL REGULATOR CITR"/>
    <property type="match status" value="1"/>
</dbReference>
<evidence type="ECO:0000256" key="1">
    <source>
        <dbReference type="ARBA" id="ARBA00009437"/>
    </source>
</evidence>
<evidence type="ECO:0000256" key="2">
    <source>
        <dbReference type="ARBA" id="ARBA00023015"/>
    </source>
</evidence>
<proteinExistence type="inferred from homology"/>
<dbReference type="PRINTS" id="PR00039">
    <property type="entry name" value="HTHLYSR"/>
</dbReference>
<comment type="similarity">
    <text evidence="1">Belongs to the LysR transcriptional regulatory family.</text>
</comment>
<dbReference type="FunFam" id="1.10.10.10:FF:000001">
    <property type="entry name" value="LysR family transcriptional regulator"/>
    <property type="match status" value="1"/>
</dbReference>
<dbReference type="EMBL" id="CABWIB010000001">
    <property type="protein sequence ID" value="VWL85025.1"/>
    <property type="molecule type" value="Genomic_DNA"/>
</dbReference>
<dbReference type="Pfam" id="PF00126">
    <property type="entry name" value="HTH_1"/>
    <property type="match status" value="1"/>
</dbReference>
<feature type="domain" description="HTH lysR-type" evidence="5">
    <location>
        <begin position="1"/>
        <end position="58"/>
    </location>
</feature>
<dbReference type="SUPFAM" id="SSF46785">
    <property type="entry name" value="Winged helix' DNA-binding domain"/>
    <property type="match status" value="1"/>
</dbReference>
<evidence type="ECO:0000256" key="3">
    <source>
        <dbReference type="ARBA" id="ARBA00023125"/>
    </source>
</evidence>
<dbReference type="Proteomes" id="UP000419017">
    <property type="component" value="Unassembled WGS sequence"/>
</dbReference>
<dbReference type="Gene3D" id="1.10.10.10">
    <property type="entry name" value="Winged helix-like DNA-binding domain superfamily/Winged helix DNA-binding domain"/>
    <property type="match status" value="1"/>
</dbReference>
<dbReference type="Gene3D" id="3.40.190.290">
    <property type="match status" value="1"/>
</dbReference>
<dbReference type="GO" id="GO:0003700">
    <property type="term" value="F:DNA-binding transcription factor activity"/>
    <property type="evidence" value="ECO:0007669"/>
    <property type="project" value="InterPro"/>
</dbReference>
<dbReference type="PANTHER" id="PTHR30126">
    <property type="entry name" value="HTH-TYPE TRANSCRIPTIONAL REGULATOR"/>
    <property type="match status" value="1"/>
</dbReference>
<evidence type="ECO:0000313" key="7">
    <source>
        <dbReference type="Proteomes" id="UP000419017"/>
    </source>
</evidence>
<keyword evidence="3" id="KW-0238">DNA-binding</keyword>
<keyword evidence="4" id="KW-0804">Transcription</keyword>
<gene>
    <name evidence="6" type="ORF">OMES3154_00302</name>
</gene>
<dbReference type="AlphaFoldDB" id="A0A6I8M6F5"/>
<dbReference type="InterPro" id="IPR036390">
    <property type="entry name" value="WH_DNA-bd_sf"/>
</dbReference>
<dbReference type="SUPFAM" id="SSF53850">
    <property type="entry name" value="Periplasmic binding protein-like II"/>
    <property type="match status" value="1"/>
</dbReference>
<accession>A0A6I8M6F5</accession>